<accession>A0ABP8L3V0</accession>
<feature type="signal peptide" evidence="2">
    <location>
        <begin position="1"/>
        <end position="19"/>
    </location>
</feature>
<comment type="caution">
    <text evidence="3">The sequence shown here is derived from an EMBL/GenBank/DDBJ whole genome shotgun (WGS) entry which is preliminary data.</text>
</comment>
<reference evidence="4" key="1">
    <citation type="journal article" date="2019" name="Int. J. Syst. Evol. Microbiol.">
        <title>The Global Catalogue of Microorganisms (GCM) 10K type strain sequencing project: providing services to taxonomists for standard genome sequencing and annotation.</title>
        <authorList>
            <consortium name="The Broad Institute Genomics Platform"/>
            <consortium name="The Broad Institute Genome Sequencing Center for Infectious Disease"/>
            <person name="Wu L."/>
            <person name="Ma J."/>
        </authorList>
    </citation>
    <scope>NUCLEOTIDE SEQUENCE [LARGE SCALE GENOMIC DNA]</scope>
    <source>
        <strain evidence="4">JCM 31890</strain>
    </source>
</reference>
<organism evidence="3 4">
    <name type="scientific">Acidovorax lacteus</name>
    <dbReference type="NCBI Taxonomy" id="1924988"/>
    <lineage>
        <taxon>Bacteria</taxon>
        <taxon>Pseudomonadati</taxon>
        <taxon>Pseudomonadota</taxon>
        <taxon>Betaproteobacteria</taxon>
        <taxon>Burkholderiales</taxon>
        <taxon>Comamonadaceae</taxon>
        <taxon>Acidovorax</taxon>
    </lineage>
</organism>
<feature type="compositionally biased region" description="Basic residues" evidence="1">
    <location>
        <begin position="58"/>
        <end position="73"/>
    </location>
</feature>
<keyword evidence="2" id="KW-0732">Signal</keyword>
<dbReference type="RefSeq" id="WP_345061987.1">
    <property type="nucleotide sequence ID" value="NZ_BAABEX010000007.1"/>
</dbReference>
<evidence type="ECO:0000256" key="1">
    <source>
        <dbReference type="SAM" id="MobiDB-lite"/>
    </source>
</evidence>
<dbReference type="Proteomes" id="UP001501788">
    <property type="component" value="Unassembled WGS sequence"/>
</dbReference>
<evidence type="ECO:0000313" key="3">
    <source>
        <dbReference type="EMBL" id="GAA4421607.1"/>
    </source>
</evidence>
<protein>
    <recommendedName>
        <fullName evidence="5">Acid-shock protein</fullName>
    </recommendedName>
</protein>
<name>A0ABP8L3V0_9BURK</name>
<proteinExistence type="predicted"/>
<feature type="region of interest" description="Disordered" evidence="1">
    <location>
        <begin position="35"/>
        <end position="73"/>
    </location>
</feature>
<keyword evidence="4" id="KW-1185">Reference proteome</keyword>
<feature type="chain" id="PRO_5045903256" description="Acid-shock protein" evidence="2">
    <location>
        <begin position="20"/>
        <end position="73"/>
    </location>
</feature>
<sequence>MKALLAALMAGLFAVGASAQVTTPHRAHAPKVVKAKSSHSLGAKAVSSHKVSAQTAKKTTKAKKSKKRTARKA</sequence>
<evidence type="ECO:0008006" key="5">
    <source>
        <dbReference type="Google" id="ProtNLM"/>
    </source>
</evidence>
<gene>
    <name evidence="3" type="ORF">GCM10023090_11000</name>
</gene>
<evidence type="ECO:0000256" key="2">
    <source>
        <dbReference type="SAM" id="SignalP"/>
    </source>
</evidence>
<dbReference type="EMBL" id="BAABEX010000007">
    <property type="protein sequence ID" value="GAA4421607.1"/>
    <property type="molecule type" value="Genomic_DNA"/>
</dbReference>
<evidence type="ECO:0000313" key="4">
    <source>
        <dbReference type="Proteomes" id="UP001501788"/>
    </source>
</evidence>